<dbReference type="Proteomes" id="UP000054937">
    <property type="component" value="Unassembled WGS sequence"/>
</dbReference>
<organism evidence="2 3">
    <name type="scientific">Pseudocohnilembus persalinus</name>
    <name type="common">Ciliate</name>
    <dbReference type="NCBI Taxonomy" id="266149"/>
    <lineage>
        <taxon>Eukaryota</taxon>
        <taxon>Sar</taxon>
        <taxon>Alveolata</taxon>
        <taxon>Ciliophora</taxon>
        <taxon>Intramacronucleata</taxon>
        <taxon>Oligohymenophorea</taxon>
        <taxon>Scuticociliatia</taxon>
        <taxon>Philasterida</taxon>
        <taxon>Pseudocohnilembidae</taxon>
        <taxon>Pseudocohnilembus</taxon>
    </lineage>
</organism>
<dbReference type="EMBL" id="LDAU01000201">
    <property type="protein sequence ID" value="KRW99971.1"/>
    <property type="molecule type" value="Genomic_DNA"/>
</dbReference>
<reference evidence="2 3" key="1">
    <citation type="journal article" date="2015" name="Sci. Rep.">
        <title>Genome of the facultative scuticociliatosis pathogen Pseudocohnilembus persalinus provides insight into its virulence through horizontal gene transfer.</title>
        <authorList>
            <person name="Xiong J."/>
            <person name="Wang G."/>
            <person name="Cheng J."/>
            <person name="Tian M."/>
            <person name="Pan X."/>
            <person name="Warren A."/>
            <person name="Jiang C."/>
            <person name="Yuan D."/>
            <person name="Miao W."/>
        </authorList>
    </citation>
    <scope>NUCLEOTIDE SEQUENCE [LARGE SCALE GENOMIC DNA]</scope>
    <source>
        <strain evidence="2">36N120E</strain>
    </source>
</reference>
<dbReference type="AlphaFoldDB" id="A0A0V0QCL8"/>
<protein>
    <submittedName>
        <fullName evidence="2">Uncharacterized protein</fullName>
    </submittedName>
</protein>
<evidence type="ECO:0000313" key="3">
    <source>
        <dbReference type="Proteomes" id="UP000054937"/>
    </source>
</evidence>
<dbReference type="InParanoid" id="A0A0V0QCL8"/>
<evidence type="ECO:0000256" key="1">
    <source>
        <dbReference type="SAM" id="MobiDB-lite"/>
    </source>
</evidence>
<proteinExistence type="predicted"/>
<accession>A0A0V0QCL8</accession>
<feature type="region of interest" description="Disordered" evidence="1">
    <location>
        <begin position="392"/>
        <end position="432"/>
    </location>
</feature>
<keyword evidence="3" id="KW-1185">Reference proteome</keyword>
<sequence>MQNYIIYDQNFEKFLYKIRENIYTTCDNIINLDLCFIQEKISDFLYSQNKNNILKKQYLDTNKICLKNFIKDIIQKRFQRICNKKKIRLKIDSIREKIRSKSQSEQNLDEVLNRDNNSFKTPLSKKKQIYKNSPDQKQKINNQNVKNSNIDVSPLYQITEIDQISNNIEKLSIDNIQSDKNKINLITNENLLELYFSNVLRKALQFIDEKSQIHFEIQQKCEHDENLVQVNLEFQIKVDKMCTAIKGMMKTKLQKSYGTNANSFNQSRDESFLNIQNENNDINNQVSYNQIYKNNRLRGYSTSNLINKNDFQKNYQQNNTNYESSQNDYIFEGINLNLMEKSSQSKANQVLYSEKAENVNQQKRNNINNYSQNQVFSQNQYTTLIESQIIQNDEIEDDDENENKSNEQKNKYKKDNNDHNKSIYTKNQTQQQLNSDIDMNSIQNLQNYEIDLLQKQHSSTWQKFQKQSQNQFKFSPNIKERQLTTLNNTPNQFQKNNNSNYSFTDMNLMNNNNISNKMNNLQQQYSLNTENNNNTSNNLIKILKTDSLTKTNFKQSETSIISIDFEENLDDVLDRQIVYM</sequence>
<feature type="region of interest" description="Disordered" evidence="1">
    <location>
        <begin position="105"/>
        <end position="144"/>
    </location>
</feature>
<name>A0A0V0QCL8_PSEPJ</name>
<gene>
    <name evidence="2" type="ORF">PPERSA_00138</name>
</gene>
<feature type="compositionally biased region" description="Polar residues" evidence="1">
    <location>
        <begin position="422"/>
        <end position="432"/>
    </location>
</feature>
<evidence type="ECO:0000313" key="2">
    <source>
        <dbReference type="EMBL" id="KRW99971.1"/>
    </source>
</evidence>
<feature type="compositionally biased region" description="Basic and acidic residues" evidence="1">
    <location>
        <begin position="402"/>
        <end position="421"/>
    </location>
</feature>
<comment type="caution">
    <text evidence="2">The sequence shown here is derived from an EMBL/GenBank/DDBJ whole genome shotgun (WGS) entry which is preliminary data.</text>
</comment>